<evidence type="ECO:0000313" key="2">
    <source>
        <dbReference type="EMBL" id="SFV68604.1"/>
    </source>
</evidence>
<organism evidence="2">
    <name type="scientific">hydrothermal vent metagenome</name>
    <dbReference type="NCBI Taxonomy" id="652676"/>
    <lineage>
        <taxon>unclassified sequences</taxon>
        <taxon>metagenomes</taxon>
        <taxon>ecological metagenomes</taxon>
    </lineage>
</organism>
<protein>
    <submittedName>
        <fullName evidence="2">Uncharacterized protein</fullName>
    </submittedName>
</protein>
<gene>
    <name evidence="2" type="ORF">MNB_SV-10-31</name>
</gene>
<dbReference type="EMBL" id="FPHL01000053">
    <property type="protein sequence ID" value="SFV68604.1"/>
    <property type="molecule type" value="Genomic_DNA"/>
</dbReference>
<dbReference type="AlphaFoldDB" id="A0A1W1CS42"/>
<feature type="coiled-coil region" evidence="1">
    <location>
        <begin position="2"/>
        <end position="29"/>
    </location>
</feature>
<evidence type="ECO:0000256" key="1">
    <source>
        <dbReference type="SAM" id="Coils"/>
    </source>
</evidence>
<proteinExistence type="predicted"/>
<name>A0A1W1CS42_9ZZZZ</name>
<sequence>MHKEYEDFIETAQKSIDVLEEKIGEMSEDFSEEASDLWNDLKTYFDKVKVKLQESSSNVELTSHLAMMEARDVLENARDSAEGFLSTVSKNTAKKFDFATLKAHLAKMEAEAEWEETQKEITRLYAKSKTEVEQMAKKAGQEINDIMLKLSQVI</sequence>
<keyword evidence="1" id="KW-0175">Coiled coil</keyword>
<reference evidence="2" key="1">
    <citation type="submission" date="2016-10" db="EMBL/GenBank/DDBJ databases">
        <authorList>
            <person name="de Groot N.N."/>
        </authorList>
    </citation>
    <scope>NUCLEOTIDE SEQUENCE</scope>
</reference>
<accession>A0A1W1CS42</accession>